<dbReference type="SUPFAM" id="SSF53187">
    <property type="entry name" value="Zn-dependent exopeptidases"/>
    <property type="match status" value="1"/>
</dbReference>
<dbReference type="CDD" id="cd06234">
    <property type="entry name" value="M14_PaCCP-like"/>
    <property type="match status" value="1"/>
</dbReference>
<dbReference type="Gene3D" id="2.60.40.3120">
    <property type="match status" value="1"/>
</dbReference>
<comment type="similarity">
    <text evidence="2">Belongs to the peptidase M14 family.</text>
</comment>
<dbReference type="PANTHER" id="PTHR12756">
    <property type="entry name" value="CYTOSOLIC CARBOXYPEPTIDASE"/>
    <property type="match status" value="1"/>
</dbReference>
<dbReference type="RefSeq" id="WP_338291994.1">
    <property type="nucleotide sequence ID" value="NZ_AP027272.1"/>
</dbReference>
<dbReference type="Pfam" id="PF18027">
    <property type="entry name" value="Pepdidase_M14_N"/>
    <property type="match status" value="1"/>
</dbReference>
<dbReference type="EMBL" id="AP027272">
    <property type="protein sequence ID" value="BDX05974.1"/>
    <property type="molecule type" value="Genomic_DNA"/>
</dbReference>
<proteinExistence type="inferred from homology"/>
<dbReference type="KEGG" id="pmaw:MACH26_14950"/>
<sequence length="375" mass="42884">MRISANFDSGNIKVIRQDAPDDIELQLNKDNNSEFAQWFHFCLETMPFQAHTLKLTGLKDSAYPDAWDGYQAVASYDRETWFRVDSEFDEGTLTIEFTPENQFTWFAYFAPYSYDRHLDLVAWAQAQSSCNAAFLGHTLDGRDMTMLTIGEEDEGKLKVWITARQHPGETMAEWFVEGMLERLLNEDDAMCQALLERCVFYVIPNMNPDGSARGHLRTNANGVNLNRVWHDPQEISEPEVFYVLNQMRETGVDLYLDIHGDEAIPYNFIAGCEGNPGFDERMEQLEAKFSEILLTVTAEFQVEQGYPKDAPGEANMTVASNAVGSYFNCLALTVEMPFKDNDKLPDPLYGWSPERSKRFGEDMLTAIFNIKQQLR</sequence>
<evidence type="ECO:0000259" key="3">
    <source>
        <dbReference type="PROSITE" id="PS52035"/>
    </source>
</evidence>
<dbReference type="InterPro" id="IPR040626">
    <property type="entry name" value="Pepdidase_M14_N"/>
</dbReference>
<feature type="domain" description="Peptidase M14" evidence="3">
    <location>
        <begin position="110"/>
        <end position="374"/>
    </location>
</feature>
<dbReference type="GO" id="GO:0004181">
    <property type="term" value="F:metallocarboxypeptidase activity"/>
    <property type="evidence" value="ECO:0007669"/>
    <property type="project" value="InterPro"/>
</dbReference>
<dbReference type="GO" id="GO:0008270">
    <property type="term" value="F:zinc ion binding"/>
    <property type="evidence" value="ECO:0007669"/>
    <property type="project" value="InterPro"/>
</dbReference>
<dbReference type="GO" id="GO:0006508">
    <property type="term" value="P:proteolysis"/>
    <property type="evidence" value="ECO:0007669"/>
    <property type="project" value="InterPro"/>
</dbReference>
<evidence type="ECO:0000256" key="2">
    <source>
        <dbReference type="PROSITE-ProRule" id="PRU01379"/>
    </source>
</evidence>
<organism evidence="4 5">
    <name type="scientific">Planctobacterium marinum</name>
    <dbReference type="NCBI Taxonomy" id="1631968"/>
    <lineage>
        <taxon>Bacteria</taxon>
        <taxon>Pseudomonadati</taxon>
        <taxon>Pseudomonadota</taxon>
        <taxon>Gammaproteobacteria</taxon>
        <taxon>Alteromonadales</taxon>
        <taxon>Alteromonadaceae</taxon>
        <taxon>Planctobacterium</taxon>
    </lineage>
</organism>
<evidence type="ECO:0000313" key="5">
    <source>
        <dbReference type="Proteomes" id="UP001333710"/>
    </source>
</evidence>
<keyword evidence="5" id="KW-1185">Reference proteome</keyword>
<dbReference type="PROSITE" id="PS52035">
    <property type="entry name" value="PEPTIDASE_M14"/>
    <property type="match status" value="1"/>
</dbReference>
<dbReference type="SMART" id="SM00631">
    <property type="entry name" value="Zn_pept"/>
    <property type="match status" value="1"/>
</dbReference>
<dbReference type="AlphaFoldDB" id="A0AA48KS05"/>
<dbReference type="PANTHER" id="PTHR12756:SF11">
    <property type="entry name" value="CYTOSOLIC CARBOXYPEPTIDASE 1"/>
    <property type="match status" value="1"/>
</dbReference>
<comment type="cofactor">
    <cofactor evidence="1">
        <name>Zn(2+)</name>
        <dbReference type="ChEBI" id="CHEBI:29105"/>
    </cofactor>
</comment>
<evidence type="ECO:0000313" key="4">
    <source>
        <dbReference type="EMBL" id="BDX05974.1"/>
    </source>
</evidence>
<protein>
    <recommendedName>
        <fullName evidence="3">Peptidase M14 domain-containing protein</fullName>
    </recommendedName>
</protein>
<evidence type="ECO:0000256" key="1">
    <source>
        <dbReference type="ARBA" id="ARBA00001947"/>
    </source>
</evidence>
<name>A0AA48KS05_9ALTE</name>
<dbReference type="InterPro" id="IPR000834">
    <property type="entry name" value="Peptidase_M14"/>
</dbReference>
<dbReference type="Gene3D" id="3.40.630.10">
    <property type="entry name" value="Zn peptidases"/>
    <property type="match status" value="1"/>
</dbReference>
<reference evidence="4" key="1">
    <citation type="submission" date="2023-01" db="EMBL/GenBank/DDBJ databases">
        <title>Complete genome sequence of Planctobacterium marinum strain Dej080120_11.</title>
        <authorList>
            <person name="Ueki S."/>
            <person name="Maruyama F."/>
        </authorList>
    </citation>
    <scope>NUCLEOTIDE SEQUENCE</scope>
    <source>
        <strain evidence="4">Dej080120_11</strain>
    </source>
</reference>
<dbReference type="Pfam" id="PF00246">
    <property type="entry name" value="Peptidase_M14"/>
    <property type="match status" value="1"/>
</dbReference>
<feature type="active site" description="Proton donor/acceptor" evidence="2">
    <location>
        <position position="335"/>
    </location>
</feature>
<dbReference type="Proteomes" id="UP001333710">
    <property type="component" value="Chromosome"/>
</dbReference>
<gene>
    <name evidence="4" type="ORF">MACH26_14950</name>
</gene>
<dbReference type="InterPro" id="IPR050821">
    <property type="entry name" value="Cytosolic_carboxypeptidase"/>
</dbReference>
<accession>A0AA48KS05</accession>